<dbReference type="Proteomes" id="UP000481153">
    <property type="component" value="Unassembled WGS sequence"/>
</dbReference>
<keyword evidence="2 4" id="KW-0863">Zinc-finger</keyword>
<dbReference type="CDD" id="cd00065">
    <property type="entry name" value="FYVE_like_SF"/>
    <property type="match status" value="1"/>
</dbReference>
<feature type="domain" description="FYVE-type" evidence="5">
    <location>
        <begin position="263"/>
        <end position="322"/>
    </location>
</feature>
<dbReference type="GO" id="GO:0008270">
    <property type="term" value="F:zinc ion binding"/>
    <property type="evidence" value="ECO:0007669"/>
    <property type="project" value="UniProtKB-KW"/>
</dbReference>
<dbReference type="PANTHER" id="PTHR13510:SF44">
    <property type="entry name" value="RABENOSYN-5"/>
    <property type="match status" value="1"/>
</dbReference>
<dbReference type="InterPro" id="IPR000306">
    <property type="entry name" value="Znf_FYVE"/>
</dbReference>
<dbReference type="VEuPathDB" id="FungiDB:AeMF1_016302"/>
<dbReference type="InterPro" id="IPR052727">
    <property type="entry name" value="Rab4/Rab5_effector"/>
</dbReference>
<dbReference type="Gene3D" id="3.30.40.10">
    <property type="entry name" value="Zinc/RING finger domain, C3HC4 (zinc finger)"/>
    <property type="match status" value="1"/>
</dbReference>
<evidence type="ECO:0000313" key="6">
    <source>
        <dbReference type="EMBL" id="KAF0726171.1"/>
    </source>
</evidence>
<gene>
    <name evidence="6" type="ORF">Ae201684_015504</name>
</gene>
<dbReference type="SMART" id="SM00064">
    <property type="entry name" value="FYVE"/>
    <property type="match status" value="1"/>
</dbReference>
<protein>
    <recommendedName>
        <fullName evidence="5">FYVE-type domain-containing protein</fullName>
    </recommendedName>
</protein>
<evidence type="ECO:0000313" key="7">
    <source>
        <dbReference type="Proteomes" id="UP000481153"/>
    </source>
</evidence>
<name>A0A6G0WGF4_9STRA</name>
<evidence type="ECO:0000256" key="2">
    <source>
        <dbReference type="ARBA" id="ARBA00022771"/>
    </source>
</evidence>
<proteinExistence type="predicted"/>
<comment type="caution">
    <text evidence="6">The sequence shown here is derived from an EMBL/GenBank/DDBJ whole genome shotgun (WGS) entry which is preliminary data.</text>
</comment>
<dbReference type="Gene3D" id="3.30.530.20">
    <property type="match status" value="1"/>
</dbReference>
<dbReference type="SUPFAM" id="SSF55961">
    <property type="entry name" value="Bet v1-like"/>
    <property type="match status" value="1"/>
</dbReference>
<dbReference type="AlphaFoldDB" id="A0A6G0WGF4"/>
<evidence type="ECO:0000256" key="4">
    <source>
        <dbReference type="PROSITE-ProRule" id="PRU00091"/>
    </source>
</evidence>
<dbReference type="PANTHER" id="PTHR13510">
    <property type="entry name" value="FYVE-FINGER-CONTAINING RAB5 EFFECTOR PROTEIN RABENOSYN-5-RELATED"/>
    <property type="match status" value="1"/>
</dbReference>
<dbReference type="InterPro" id="IPR023393">
    <property type="entry name" value="START-like_dom_sf"/>
</dbReference>
<keyword evidence="3" id="KW-0862">Zinc</keyword>
<reference evidence="6 7" key="1">
    <citation type="submission" date="2019-07" db="EMBL/GenBank/DDBJ databases">
        <title>Genomics analysis of Aphanomyces spp. identifies a new class of oomycete effector associated with host adaptation.</title>
        <authorList>
            <person name="Gaulin E."/>
        </authorList>
    </citation>
    <scope>NUCLEOTIDE SEQUENCE [LARGE SCALE GENOMIC DNA]</scope>
    <source>
        <strain evidence="6 7">ATCC 201684</strain>
    </source>
</reference>
<evidence type="ECO:0000256" key="1">
    <source>
        <dbReference type="ARBA" id="ARBA00022723"/>
    </source>
</evidence>
<evidence type="ECO:0000259" key="5">
    <source>
        <dbReference type="PROSITE" id="PS50178"/>
    </source>
</evidence>
<keyword evidence="1" id="KW-0479">Metal-binding</keyword>
<dbReference type="InterPro" id="IPR013083">
    <property type="entry name" value="Znf_RING/FYVE/PHD"/>
</dbReference>
<keyword evidence="7" id="KW-1185">Reference proteome</keyword>
<evidence type="ECO:0000256" key="3">
    <source>
        <dbReference type="ARBA" id="ARBA00022833"/>
    </source>
</evidence>
<dbReference type="EMBL" id="VJMJ01000223">
    <property type="protein sequence ID" value="KAF0726171.1"/>
    <property type="molecule type" value="Genomic_DNA"/>
</dbReference>
<dbReference type="SUPFAM" id="SSF57903">
    <property type="entry name" value="FYVE/PHD zinc finger"/>
    <property type="match status" value="1"/>
</dbReference>
<dbReference type="PROSITE" id="PS50178">
    <property type="entry name" value="ZF_FYVE"/>
    <property type="match status" value="1"/>
</dbReference>
<dbReference type="Pfam" id="PF01363">
    <property type="entry name" value="FYVE"/>
    <property type="match status" value="1"/>
</dbReference>
<sequence length="387" mass="44448">MKLPLPRDFFSCPPLSPKDIACLHEAGRQAALDIVQLTQDRNAIHWQAVSQSNQHVRIYRGQDPTKPPTVLTWCGMTQLQASIDEVADLFRAETTEQYQDYCRMFTRELLDGATLYTLALPTRSFPRHYVGVKWHAVETAFFVQNRDFLNLEGQYDVEFEGRRGWVRVFRGVHLTCCPDISKVLNLTRGHHYATGHVFFETDKPGYLNHTQLLHGDFGTNAPDFAVVIGMKKRLRQMLDFRRFLCERRLAKTPFMDVSLYVPKGEQYQCSLCRRNFGLFRSKEHCRKCGQVVCSHCVKSWEIPLHHKFTMVPICTRCTHHAVQVDDAWEISSLVSTVVRPIVLSGAMLFAPPVANVGSLPLDKFGTHRVLQCDCEKQSKTTHTYEDE</sequence>
<dbReference type="InterPro" id="IPR017455">
    <property type="entry name" value="Znf_FYVE-rel"/>
</dbReference>
<dbReference type="InterPro" id="IPR011011">
    <property type="entry name" value="Znf_FYVE_PHD"/>
</dbReference>
<accession>A0A6G0WGF4</accession>
<organism evidence="6 7">
    <name type="scientific">Aphanomyces euteiches</name>
    <dbReference type="NCBI Taxonomy" id="100861"/>
    <lineage>
        <taxon>Eukaryota</taxon>
        <taxon>Sar</taxon>
        <taxon>Stramenopiles</taxon>
        <taxon>Oomycota</taxon>
        <taxon>Saprolegniomycetes</taxon>
        <taxon>Saprolegniales</taxon>
        <taxon>Verrucalvaceae</taxon>
        <taxon>Aphanomyces</taxon>
    </lineage>
</organism>